<reference evidence="1" key="1">
    <citation type="submission" date="2017-12" db="EMBL/GenBank/DDBJ databases">
        <title>Anaerobic cellulose degrading bacterium isolated from hot springs that can be used for biotechnological applications.</title>
        <authorList>
            <person name="Vasudevan G."/>
            <person name="Joshi A.J."/>
            <person name="Hivarkar S."/>
            <person name="Lanjekar V.B."/>
            <person name="Engineer A.S."/>
            <person name="Dhakephalkar P.K."/>
            <person name="Dagar S."/>
        </authorList>
    </citation>
    <scope>NUCLEOTIDE SEQUENCE</scope>
    <source>
        <strain evidence="1">XHS2771</strain>
    </source>
</reference>
<accession>A0A2N4S908</accession>
<gene>
    <name evidence="1" type="ORF">C0T31_04800</name>
</gene>
<comment type="caution">
    <text evidence="1">The sequence shown here is derived from an EMBL/GenBank/DDBJ whole genome shotgun (WGS) entry which is preliminary data.</text>
</comment>
<dbReference type="PDB" id="8BAO">
    <property type="method" value="X-ray"/>
    <property type="resolution" value="2.06 A"/>
    <property type="chains" value="A/B=1-367"/>
</dbReference>
<reference evidence="2" key="2">
    <citation type="journal article" date="2023" name="Nucleic Acids Res.">
        <title>Reverse transcriptases prime DNA synthesis.</title>
        <authorList>
            <person name="Zabrady M."/>
            <person name="Zabrady K."/>
            <person name="Li A.W.H."/>
            <person name="Doherty A.J."/>
        </authorList>
    </citation>
    <scope>X-RAY CRYSTALLOGRAPHY (2.06 ANGSTROMS) OF 1-367</scope>
</reference>
<protein>
    <submittedName>
        <fullName evidence="1">Uncharacterized protein</fullName>
    </submittedName>
</protein>
<name>A0ACD6BA57_9BACT</name>
<proteinExistence type="evidence at protein level"/>
<sequence>MSHVQITLVGGQAAPVYNGITYYNPDKVILVCSKQTQNEAMRIKAEFPDIAEIKVMDPVNIAEIVSETRALADSMPDDEIYVNISGGTKSWAFYFSRIFSERSNTKIFYIDQNNTIWNFTDQTHSQANFDLNLDVQFRLYGNSLKEYKLVSDFADDDLTIIPKIYKIRSFDKRNFGKLMNLYSENSENVFFDLDNGSYLRWDNEQQLFEINIRNRDGQSKHEILKSTHIRRLLRNYTWLELEIARVLSGWKFAKEVRLNGIFRDKHENAKNEIDCIVNLGNKILFVECKSHITNITDIDKFKNAVKVYGGSGCKALFTTIDPIRNDALEKCRDSNIIPFCIEKNGGINNYKSNLFEILEKEILNINP</sequence>
<organism evidence="1">
    <name type="scientific">Dysgonamonadaceae bacterium</name>
    <dbReference type="NCBI Taxonomy" id="2065189"/>
    <lineage>
        <taxon>Bacteria</taxon>
        <taxon>Pseudomonadati</taxon>
        <taxon>Bacteroidota</taxon>
        <taxon>Bacteroidia</taxon>
        <taxon>Bacteroidales</taxon>
        <taxon>Dysgonomonadaceae</taxon>
    </lineage>
</organism>
<dbReference type="EMBL" id="PKMK01000009">
    <property type="protein sequence ID" value="PLB86571.1"/>
    <property type="molecule type" value="Genomic_DNA"/>
</dbReference>
<keyword evidence="2" id="KW-0002">3D-structure</keyword>
<accession>A0ACD6BA57</accession>
<evidence type="ECO:0007829" key="2">
    <source>
        <dbReference type="PDB" id="8BAO"/>
    </source>
</evidence>
<evidence type="ECO:0000313" key="1">
    <source>
        <dbReference type="EMBL" id="PLB86571.1"/>
    </source>
</evidence>